<evidence type="ECO:0000256" key="1">
    <source>
        <dbReference type="SAM" id="MobiDB-lite"/>
    </source>
</evidence>
<evidence type="ECO:0000313" key="4">
    <source>
        <dbReference type="Proteomes" id="UP000015347"/>
    </source>
</evidence>
<comment type="caution">
    <text evidence="3">The sequence shown here is derived from an EMBL/GenBank/DDBJ whole genome shotgun (WGS) entry which is preliminary data.</text>
</comment>
<dbReference type="InterPro" id="IPR024445">
    <property type="entry name" value="Tnp_ISXO2-like"/>
</dbReference>
<evidence type="ECO:0000259" key="2">
    <source>
        <dbReference type="SMART" id="SM01126"/>
    </source>
</evidence>
<organism evidence="3 4">
    <name type="scientific">Salipiger mucosus DSM 16094</name>
    <dbReference type="NCBI Taxonomy" id="1123237"/>
    <lineage>
        <taxon>Bacteria</taxon>
        <taxon>Pseudomonadati</taxon>
        <taxon>Pseudomonadota</taxon>
        <taxon>Alphaproteobacteria</taxon>
        <taxon>Rhodobacterales</taxon>
        <taxon>Roseobacteraceae</taxon>
        <taxon>Salipiger</taxon>
    </lineage>
</organism>
<feature type="domain" description="ISXO2-like transposase" evidence="2">
    <location>
        <begin position="48"/>
        <end position="199"/>
    </location>
</feature>
<sequence length="229" mass="25308">MRAMWLILSSTRGISSTKLGEMLGIQQRSAWFLAHRVRAMMARVVSPPISGEIVEMDEVYAGAPPRRRQGGQPTGVASGRGPRRPLVLTAAARGGEARFRVIASHGRKDIQSAAEAMIGAAGTVMTDALPAYGYLAETRRSVTHSAKEYARTDPDGTEVHVNTAESCHADLRRMVMGVHHWISRKHLARYLADISFRRSRRETDVLSWLSSAMSARGRLRYEDLVGFVH</sequence>
<dbReference type="AlphaFoldDB" id="S9SB33"/>
<proteinExistence type="predicted"/>
<gene>
    <name evidence="3" type="ORF">Salmuc_02057</name>
</gene>
<dbReference type="EMBL" id="APVH01000015">
    <property type="protein sequence ID" value="EPX83449.1"/>
    <property type="molecule type" value="Genomic_DNA"/>
</dbReference>
<accession>S9SB33</accession>
<dbReference type="HOGENOM" id="CLU_1209111_0_0_5"/>
<name>S9SB33_9RHOB</name>
<dbReference type="Pfam" id="PF12762">
    <property type="entry name" value="DDE_Tnp_IS1595"/>
    <property type="match status" value="1"/>
</dbReference>
<keyword evidence="4" id="KW-1185">Reference proteome</keyword>
<feature type="region of interest" description="Disordered" evidence="1">
    <location>
        <begin position="63"/>
        <end position="84"/>
    </location>
</feature>
<dbReference type="eggNOG" id="COG3677">
    <property type="taxonomic scope" value="Bacteria"/>
</dbReference>
<protein>
    <submittedName>
        <fullName evidence="3">ISSpo8, transposase</fullName>
    </submittedName>
</protein>
<dbReference type="SMART" id="SM01126">
    <property type="entry name" value="DDE_Tnp_IS1595"/>
    <property type="match status" value="1"/>
</dbReference>
<dbReference type="Proteomes" id="UP000015347">
    <property type="component" value="Unassembled WGS sequence"/>
</dbReference>
<dbReference type="NCBIfam" id="NF033547">
    <property type="entry name" value="transpos_IS1595"/>
    <property type="match status" value="1"/>
</dbReference>
<reference evidence="4" key="1">
    <citation type="journal article" date="2014" name="Stand. Genomic Sci.">
        <title>Genome sequence of the exopolysaccharide-producing Salipiger mucosus type strain (DSM 16094(T)), a moderately halophilic member of the Roseobacter clade.</title>
        <authorList>
            <person name="Riedel T."/>
            <person name="Spring S."/>
            <person name="Fiebig A."/>
            <person name="Petersen J."/>
            <person name="Kyrpides N.C."/>
            <person name="Goker M."/>
            <person name="Klenk H.P."/>
        </authorList>
    </citation>
    <scope>NUCLEOTIDE SEQUENCE [LARGE SCALE GENOMIC DNA]</scope>
    <source>
        <strain evidence="4">DSM 16094</strain>
    </source>
</reference>
<evidence type="ECO:0000313" key="3">
    <source>
        <dbReference type="EMBL" id="EPX83449.1"/>
    </source>
</evidence>
<dbReference type="STRING" id="1123237.Salmuc_02057"/>